<dbReference type="Proteomes" id="UP000053240">
    <property type="component" value="Unassembled WGS sequence"/>
</dbReference>
<organism evidence="1 2">
    <name type="scientific">Papilio machaon</name>
    <name type="common">Old World swallowtail butterfly</name>
    <dbReference type="NCBI Taxonomy" id="76193"/>
    <lineage>
        <taxon>Eukaryota</taxon>
        <taxon>Metazoa</taxon>
        <taxon>Ecdysozoa</taxon>
        <taxon>Arthropoda</taxon>
        <taxon>Hexapoda</taxon>
        <taxon>Insecta</taxon>
        <taxon>Pterygota</taxon>
        <taxon>Neoptera</taxon>
        <taxon>Endopterygota</taxon>
        <taxon>Lepidoptera</taxon>
        <taxon>Glossata</taxon>
        <taxon>Ditrysia</taxon>
        <taxon>Papilionoidea</taxon>
        <taxon>Papilionidae</taxon>
        <taxon>Papilioninae</taxon>
        <taxon>Papilio</taxon>
    </lineage>
</organism>
<dbReference type="InParanoid" id="A0A194QVJ8"/>
<sequence length="111" mass="12479">MDICNTRGTADALPAFEMVIRSLLVIEICIKQAEQIKAEQKRAQSQDHVNFPRQQSNDVDVKENGKARMVSLQVPALLNVGSASAQRRLSIGSTWQIGAWHEFTLRHYLCT</sequence>
<evidence type="ECO:0000313" key="2">
    <source>
        <dbReference type="Proteomes" id="UP000053240"/>
    </source>
</evidence>
<protein>
    <submittedName>
        <fullName evidence="1">Uncharacterized protein</fullName>
    </submittedName>
</protein>
<dbReference type="AlphaFoldDB" id="A0A194QVJ8"/>
<gene>
    <name evidence="1" type="ORF">RR48_15490</name>
</gene>
<reference evidence="1 2" key="1">
    <citation type="journal article" date="2015" name="Nat. Commun.">
        <title>Outbred genome sequencing and CRISPR/Cas9 gene editing in butterflies.</title>
        <authorList>
            <person name="Li X."/>
            <person name="Fan D."/>
            <person name="Zhang W."/>
            <person name="Liu G."/>
            <person name="Zhang L."/>
            <person name="Zhao L."/>
            <person name="Fang X."/>
            <person name="Chen L."/>
            <person name="Dong Y."/>
            <person name="Chen Y."/>
            <person name="Ding Y."/>
            <person name="Zhao R."/>
            <person name="Feng M."/>
            <person name="Zhu Y."/>
            <person name="Feng Y."/>
            <person name="Jiang X."/>
            <person name="Zhu D."/>
            <person name="Xiang H."/>
            <person name="Feng X."/>
            <person name="Li S."/>
            <person name="Wang J."/>
            <person name="Zhang G."/>
            <person name="Kronforst M.R."/>
            <person name="Wang W."/>
        </authorList>
    </citation>
    <scope>NUCLEOTIDE SEQUENCE [LARGE SCALE GENOMIC DNA]</scope>
    <source>
        <strain evidence="1">Ya'a_city_454_Pm</strain>
        <tissue evidence="1">Whole body</tissue>
    </source>
</reference>
<accession>A0A194QVJ8</accession>
<dbReference type="EMBL" id="KQ461108">
    <property type="protein sequence ID" value="KPJ09349.1"/>
    <property type="molecule type" value="Genomic_DNA"/>
</dbReference>
<evidence type="ECO:0000313" key="1">
    <source>
        <dbReference type="EMBL" id="KPJ09349.1"/>
    </source>
</evidence>
<keyword evidence="2" id="KW-1185">Reference proteome</keyword>
<name>A0A194QVJ8_PAPMA</name>
<proteinExistence type="predicted"/>